<dbReference type="PANTHER" id="PTHR44167:SF24">
    <property type="entry name" value="SERINE_THREONINE-PROTEIN KINASE CHK2"/>
    <property type="match status" value="1"/>
</dbReference>
<reference evidence="2 3" key="1">
    <citation type="submission" date="2024-02" db="EMBL/GenBank/DDBJ databases">
        <title>Discinaceae phylogenomics.</title>
        <authorList>
            <person name="Dirks A.C."/>
            <person name="James T.Y."/>
        </authorList>
    </citation>
    <scope>NUCLEOTIDE SEQUENCE [LARGE SCALE GENOMIC DNA]</scope>
    <source>
        <strain evidence="2 3">ACD0624</strain>
    </source>
</reference>
<dbReference type="InterPro" id="IPR000719">
    <property type="entry name" value="Prot_kinase_dom"/>
</dbReference>
<dbReference type="Gene3D" id="1.10.510.10">
    <property type="entry name" value="Transferase(Phosphotransferase) domain 1"/>
    <property type="match status" value="1"/>
</dbReference>
<organism evidence="2 3">
    <name type="scientific">Discina gigas</name>
    <dbReference type="NCBI Taxonomy" id="1032678"/>
    <lineage>
        <taxon>Eukaryota</taxon>
        <taxon>Fungi</taxon>
        <taxon>Dikarya</taxon>
        <taxon>Ascomycota</taxon>
        <taxon>Pezizomycotina</taxon>
        <taxon>Pezizomycetes</taxon>
        <taxon>Pezizales</taxon>
        <taxon>Discinaceae</taxon>
        <taxon>Discina</taxon>
    </lineage>
</organism>
<accession>A0ABR3G521</accession>
<dbReference type="InterPro" id="IPR011009">
    <property type="entry name" value="Kinase-like_dom_sf"/>
</dbReference>
<proteinExistence type="predicted"/>
<protein>
    <recommendedName>
        <fullName evidence="1">Protein kinase domain-containing protein</fullName>
    </recommendedName>
</protein>
<evidence type="ECO:0000259" key="1">
    <source>
        <dbReference type="PROSITE" id="PS50011"/>
    </source>
</evidence>
<sequence>MASRITRVDQYKLDSRFLDDAVVHTTSLVSGVRMSVSATTWKREHQLGTGGFGTVWRESEKRTGQLRAVKVLSKIHLNPRELEALIELQDHQNLFVLFLGWFEDPHATYIAMEYAAHGDLAHYLDHHAEKALVEVKDITRQILNGLVIMHQREICHRDLKPQNILIMSPSPIWVKITDFGISKQTAETSLRTICGTNCYRAPEVMGIFPKNMRPSESNSYSKIVDIWALGAVVHKILTSEIPFLDTSDDSTISGIDSADATFAEVDFGLLYNYCRKSLPFPTESLLTNNACDGAIDCLKSMMVADPRGRVSAAAALNSGWLRELAPPSQLLVIPLLSLILSYLLIYYDPGCSVF</sequence>
<keyword evidence="3" id="KW-1185">Reference proteome</keyword>
<dbReference type="PROSITE" id="PS50011">
    <property type="entry name" value="PROTEIN_KINASE_DOM"/>
    <property type="match status" value="1"/>
</dbReference>
<gene>
    <name evidence="2" type="ORF">Q9L58_010226</name>
</gene>
<dbReference type="Proteomes" id="UP001447188">
    <property type="component" value="Unassembled WGS sequence"/>
</dbReference>
<dbReference type="SMART" id="SM00220">
    <property type="entry name" value="S_TKc"/>
    <property type="match status" value="1"/>
</dbReference>
<dbReference type="PROSITE" id="PS00108">
    <property type="entry name" value="PROTEIN_KINASE_ST"/>
    <property type="match status" value="1"/>
</dbReference>
<evidence type="ECO:0000313" key="3">
    <source>
        <dbReference type="Proteomes" id="UP001447188"/>
    </source>
</evidence>
<dbReference type="Pfam" id="PF00069">
    <property type="entry name" value="Pkinase"/>
    <property type="match status" value="1"/>
</dbReference>
<comment type="caution">
    <text evidence="2">The sequence shown here is derived from an EMBL/GenBank/DDBJ whole genome shotgun (WGS) entry which is preliminary data.</text>
</comment>
<name>A0ABR3G521_9PEZI</name>
<evidence type="ECO:0000313" key="2">
    <source>
        <dbReference type="EMBL" id="KAL0630923.1"/>
    </source>
</evidence>
<dbReference type="InterPro" id="IPR008271">
    <property type="entry name" value="Ser/Thr_kinase_AS"/>
</dbReference>
<dbReference type="PANTHER" id="PTHR44167">
    <property type="entry name" value="OVARIAN-SPECIFIC SERINE/THREONINE-PROTEIN KINASE LOK-RELATED"/>
    <property type="match status" value="1"/>
</dbReference>
<dbReference type="EMBL" id="JBBBZM010000341">
    <property type="protein sequence ID" value="KAL0630923.1"/>
    <property type="molecule type" value="Genomic_DNA"/>
</dbReference>
<dbReference type="SUPFAM" id="SSF56112">
    <property type="entry name" value="Protein kinase-like (PK-like)"/>
    <property type="match status" value="1"/>
</dbReference>
<feature type="domain" description="Protein kinase" evidence="1">
    <location>
        <begin position="41"/>
        <end position="321"/>
    </location>
</feature>